<name>A0A0F8YVV2_9ZZZZ</name>
<reference evidence="1" key="1">
    <citation type="journal article" date="2015" name="Nature">
        <title>Complex archaea that bridge the gap between prokaryotes and eukaryotes.</title>
        <authorList>
            <person name="Spang A."/>
            <person name="Saw J.H."/>
            <person name="Jorgensen S.L."/>
            <person name="Zaremba-Niedzwiedzka K."/>
            <person name="Martijn J."/>
            <person name="Lind A.E."/>
            <person name="van Eijk R."/>
            <person name="Schleper C."/>
            <person name="Guy L."/>
            <person name="Ettema T.J."/>
        </authorList>
    </citation>
    <scope>NUCLEOTIDE SEQUENCE</scope>
</reference>
<evidence type="ECO:0000313" key="1">
    <source>
        <dbReference type="EMBL" id="KKK85572.1"/>
    </source>
</evidence>
<dbReference type="EMBL" id="LAZR01051246">
    <property type="protein sequence ID" value="KKK85572.1"/>
    <property type="molecule type" value="Genomic_DNA"/>
</dbReference>
<accession>A0A0F8YVV2</accession>
<comment type="caution">
    <text evidence="1">The sequence shown here is derived from an EMBL/GenBank/DDBJ whole genome shotgun (WGS) entry which is preliminary data.</text>
</comment>
<protein>
    <submittedName>
        <fullName evidence="1">Uncharacterized protein</fullName>
    </submittedName>
</protein>
<sequence length="197" mass="21566">MKFSKKIYNKIFMSLFLVMGMSAPFNGWTNNTTLSKNSPDILIAAKAFNKADCKKYLDRDLLDKGYQPVQIIIKNFSDKTLIFSPDQVSLPCARIEQVVESVHTSTAGRATGYGAAAVLTSGLFAIPAIIDGVKSSNANKALDSDYFAKAAKRQILPPNSKLNGVLFIPSANYTNSFKVTLTEESANNNYNHLVTAR</sequence>
<dbReference type="AlphaFoldDB" id="A0A0F8YVV2"/>
<organism evidence="1">
    <name type="scientific">marine sediment metagenome</name>
    <dbReference type="NCBI Taxonomy" id="412755"/>
    <lineage>
        <taxon>unclassified sequences</taxon>
        <taxon>metagenomes</taxon>
        <taxon>ecological metagenomes</taxon>
    </lineage>
</organism>
<gene>
    <name evidence="1" type="ORF">LCGC14_2771950</name>
</gene>
<proteinExistence type="predicted"/>